<dbReference type="KEGG" id="dau:Daud_0809"/>
<accession>B1I2X9</accession>
<dbReference type="eggNOG" id="COG1102">
    <property type="taxonomic scope" value="Bacteria"/>
</dbReference>
<dbReference type="OrthoDB" id="7351510at2"/>
<feature type="domain" description="NadR/Ttd14 AAA" evidence="1">
    <location>
        <begin position="33"/>
        <end position="107"/>
    </location>
</feature>
<dbReference type="STRING" id="477974.Daud_0809"/>
<dbReference type="EMBL" id="CP000860">
    <property type="protein sequence ID" value="ACA59325.1"/>
    <property type="molecule type" value="Genomic_DNA"/>
</dbReference>
<keyword evidence="3" id="KW-1185">Reference proteome</keyword>
<protein>
    <recommendedName>
        <fullName evidence="1">NadR/Ttd14 AAA domain-containing protein</fullName>
    </recommendedName>
</protein>
<name>B1I2X9_DESAP</name>
<organism evidence="2 3">
    <name type="scientific">Desulforudis audaxviator (strain MP104C)</name>
    <dbReference type="NCBI Taxonomy" id="477974"/>
    <lineage>
        <taxon>Bacteria</taxon>
        <taxon>Bacillati</taxon>
        <taxon>Bacillota</taxon>
        <taxon>Clostridia</taxon>
        <taxon>Thermoanaerobacterales</taxon>
        <taxon>Candidatus Desulforudaceae</taxon>
        <taxon>Candidatus Desulforudis</taxon>
    </lineage>
</organism>
<reference evidence="2 3" key="2">
    <citation type="journal article" date="2008" name="Science">
        <title>Environmental genomics reveals a single-species ecosystem deep within Earth.</title>
        <authorList>
            <person name="Chivian D."/>
            <person name="Brodie E.L."/>
            <person name="Alm E.J."/>
            <person name="Culley D.E."/>
            <person name="Dehal P.S."/>
            <person name="Desantis T.Z."/>
            <person name="Gihring T.M."/>
            <person name="Lapidus A."/>
            <person name="Lin L.H."/>
            <person name="Lowry S.R."/>
            <person name="Moser D.P."/>
            <person name="Richardson P.M."/>
            <person name="Southam G."/>
            <person name="Wanger G."/>
            <person name="Pratt L.M."/>
            <person name="Andersen G.L."/>
            <person name="Hazen T.C."/>
            <person name="Brockman F.J."/>
            <person name="Arkin A.P."/>
            <person name="Onstott T.C."/>
        </authorList>
    </citation>
    <scope>NUCLEOTIDE SEQUENCE [LARGE SCALE GENOMIC DNA]</scope>
    <source>
        <strain evidence="2 3">MP104C</strain>
    </source>
</reference>
<dbReference type="AlphaFoldDB" id="B1I2X9"/>
<dbReference type="Proteomes" id="UP000008544">
    <property type="component" value="Chromosome"/>
</dbReference>
<sequence length="110" mass="12259">MPRPITLINTDSADKEYPPNGGFFLFQEVCILKIAVTGTHGTGKTSLAEALSNHTGLPLITEQARIVAAEMDLTDCNRLLNDQELAKAFQWRVLERQIAEQRKRRSSGMC</sequence>
<gene>
    <name evidence="2" type="ordered locus">Daud_0809</name>
</gene>
<dbReference type="HOGENOM" id="CLU_2166858_0_0_9"/>
<proteinExistence type="predicted"/>
<dbReference type="Gene3D" id="3.40.50.300">
    <property type="entry name" value="P-loop containing nucleotide triphosphate hydrolases"/>
    <property type="match status" value="1"/>
</dbReference>
<evidence type="ECO:0000259" key="1">
    <source>
        <dbReference type="Pfam" id="PF13521"/>
    </source>
</evidence>
<dbReference type="InterPro" id="IPR027417">
    <property type="entry name" value="P-loop_NTPase"/>
</dbReference>
<dbReference type="InterPro" id="IPR038727">
    <property type="entry name" value="NadR/Ttd14_AAA_dom"/>
</dbReference>
<evidence type="ECO:0000313" key="3">
    <source>
        <dbReference type="Proteomes" id="UP000008544"/>
    </source>
</evidence>
<dbReference type="Pfam" id="PF13521">
    <property type="entry name" value="AAA_28"/>
    <property type="match status" value="1"/>
</dbReference>
<reference evidence="3" key="1">
    <citation type="submission" date="2007-10" db="EMBL/GenBank/DDBJ databases">
        <title>Complete sequence of chromosome of Desulforudis audaxviator MP104C.</title>
        <authorList>
            <person name="Copeland A."/>
            <person name="Lucas S."/>
            <person name="Lapidus A."/>
            <person name="Barry K."/>
            <person name="Glavina del Rio T."/>
            <person name="Dalin E."/>
            <person name="Tice H."/>
            <person name="Bruce D."/>
            <person name="Pitluck S."/>
            <person name="Lowry S.R."/>
            <person name="Larimer F."/>
            <person name="Land M.L."/>
            <person name="Hauser L."/>
            <person name="Kyrpides N."/>
            <person name="Ivanova N.N."/>
            <person name="Richardson P."/>
        </authorList>
    </citation>
    <scope>NUCLEOTIDE SEQUENCE [LARGE SCALE GENOMIC DNA]</scope>
    <source>
        <strain evidence="3">MP104C</strain>
    </source>
</reference>
<dbReference type="SUPFAM" id="SSF52540">
    <property type="entry name" value="P-loop containing nucleoside triphosphate hydrolases"/>
    <property type="match status" value="1"/>
</dbReference>
<evidence type="ECO:0000313" key="2">
    <source>
        <dbReference type="EMBL" id="ACA59325.1"/>
    </source>
</evidence>